<accession>A0A8A3PNX6</accession>
<dbReference type="PANTHER" id="PTHR47804">
    <property type="entry name" value="60S RIBOSOMAL PROTEIN L19"/>
    <property type="match status" value="1"/>
</dbReference>
<keyword evidence="4" id="KW-0472">Membrane</keyword>
<evidence type="ECO:0000256" key="3">
    <source>
        <dbReference type="ARBA" id="ARBA00022989"/>
    </source>
</evidence>
<evidence type="ECO:0000256" key="1">
    <source>
        <dbReference type="ARBA" id="ARBA00004141"/>
    </source>
</evidence>
<dbReference type="InterPro" id="IPR052430">
    <property type="entry name" value="IVT-Associated"/>
</dbReference>
<evidence type="ECO:0000313" key="6">
    <source>
        <dbReference type="Proteomes" id="UP000672032"/>
    </source>
</evidence>
<evidence type="ECO:0000256" key="2">
    <source>
        <dbReference type="ARBA" id="ARBA00022692"/>
    </source>
</evidence>
<keyword evidence="6" id="KW-1185">Reference proteome</keyword>
<dbReference type="Proteomes" id="UP000672032">
    <property type="component" value="Chromosome 7"/>
</dbReference>
<protein>
    <submittedName>
        <fullName evidence="5">Uncharacterized protein</fullName>
    </submittedName>
</protein>
<dbReference type="GO" id="GO:0016020">
    <property type="term" value="C:membrane"/>
    <property type="evidence" value="ECO:0007669"/>
    <property type="project" value="UniProtKB-SubCell"/>
</dbReference>
<organism evidence="5 6">
    <name type="scientific">Monilinia vaccinii-corymbosi</name>
    <dbReference type="NCBI Taxonomy" id="61207"/>
    <lineage>
        <taxon>Eukaryota</taxon>
        <taxon>Fungi</taxon>
        <taxon>Dikarya</taxon>
        <taxon>Ascomycota</taxon>
        <taxon>Pezizomycotina</taxon>
        <taxon>Leotiomycetes</taxon>
        <taxon>Helotiales</taxon>
        <taxon>Sclerotiniaceae</taxon>
        <taxon>Monilinia</taxon>
    </lineage>
</organism>
<dbReference type="AlphaFoldDB" id="A0A8A3PNX6"/>
<gene>
    <name evidence="5" type="ORF">DSL72_006606</name>
</gene>
<dbReference type="EMBL" id="CP063411">
    <property type="protein sequence ID" value="QSZ36723.1"/>
    <property type="molecule type" value="Genomic_DNA"/>
</dbReference>
<keyword evidence="2" id="KW-0812">Transmembrane</keyword>
<dbReference type="OrthoDB" id="2306at2759"/>
<comment type="subcellular location">
    <subcellularLocation>
        <location evidence="1">Membrane</location>
        <topology evidence="1">Multi-pass membrane protein</topology>
    </subcellularLocation>
</comment>
<keyword evidence="3" id="KW-1133">Transmembrane helix</keyword>
<evidence type="ECO:0000256" key="4">
    <source>
        <dbReference type="ARBA" id="ARBA00023136"/>
    </source>
</evidence>
<evidence type="ECO:0000313" key="5">
    <source>
        <dbReference type="EMBL" id="QSZ36723.1"/>
    </source>
</evidence>
<dbReference type="PANTHER" id="PTHR47804:SF1">
    <property type="entry name" value="DUF2421 DOMAIN-CONTAINING PROTEIN"/>
    <property type="match status" value="1"/>
</dbReference>
<name>A0A8A3PNX6_9HELO</name>
<reference evidence="5" key="1">
    <citation type="submission" date="2020-10" db="EMBL/GenBank/DDBJ databases">
        <title>Genome Sequence of Monilinia vaccinii-corymbosi Sheds Light on Mummy Berry Disease Infection of Blueberry and Mating Type.</title>
        <authorList>
            <person name="Yow A.G."/>
            <person name="Zhang Y."/>
            <person name="Bansal K."/>
            <person name="Eacker S.M."/>
            <person name="Sullivan S."/>
            <person name="Liachko I."/>
            <person name="Cubeta M.A."/>
            <person name="Rollins J.A."/>
            <person name="Ashrafi H."/>
        </authorList>
    </citation>
    <scope>NUCLEOTIDE SEQUENCE</scope>
    <source>
        <strain evidence="5">RL-1</strain>
    </source>
</reference>
<sequence length="222" mass="24834">MNLREEFEFQRYIFVLDKLRSSAAGEFELRGPFPSATYGRIVESTTKMLDAFHAMNVVIQNNAEPSEGEALLLKFTEDERAQLCAGISHLFQGVMASSMRLEYPLIMDGLPSMAHSRDRLLAKIFQYRKSMSISNRSSNEGGSPTKLFDDNDDVLPELGGLGLQETGIPRRTSQGITVKDEDYEILYAFILVTGQLAEEIGTVQREVELLFGVLDEGDLALR</sequence>
<proteinExistence type="predicted"/>